<dbReference type="SMART" id="SM00980">
    <property type="entry name" value="THAP"/>
    <property type="match status" value="1"/>
</dbReference>
<evidence type="ECO:0000313" key="12">
    <source>
        <dbReference type="EMBL" id="GMR34828.1"/>
    </source>
</evidence>
<name>A0AAN4ZA80_9BILA</name>
<dbReference type="InterPro" id="IPR036236">
    <property type="entry name" value="Znf_C2H2_sf"/>
</dbReference>
<dbReference type="EMBL" id="BTRK01000002">
    <property type="protein sequence ID" value="GMR34828.1"/>
    <property type="molecule type" value="Genomic_DNA"/>
</dbReference>
<dbReference type="GO" id="GO:0005634">
    <property type="term" value="C:nucleus"/>
    <property type="evidence" value="ECO:0007669"/>
    <property type="project" value="UniProtKB-SubCell"/>
</dbReference>
<dbReference type="FunFam" id="3.30.160.60:FF:000145">
    <property type="entry name" value="Zinc finger protein 574"/>
    <property type="match status" value="1"/>
</dbReference>
<keyword evidence="13" id="KW-1185">Reference proteome</keyword>
<dbReference type="Proteomes" id="UP001328107">
    <property type="component" value="Unassembled WGS sequence"/>
</dbReference>
<dbReference type="Pfam" id="PF00096">
    <property type="entry name" value="zf-C2H2"/>
    <property type="match status" value="2"/>
</dbReference>
<evidence type="ECO:0000256" key="5">
    <source>
        <dbReference type="ARBA" id="ARBA00022833"/>
    </source>
</evidence>
<keyword evidence="5" id="KW-0862">Zinc</keyword>
<evidence type="ECO:0000256" key="9">
    <source>
        <dbReference type="PROSITE-ProRule" id="PRU00309"/>
    </source>
</evidence>
<accession>A0AAN4ZA80</accession>
<keyword evidence="3" id="KW-0677">Repeat</keyword>
<keyword evidence="4 8" id="KW-0863">Zinc-finger</keyword>
<dbReference type="SUPFAM" id="SSF57716">
    <property type="entry name" value="Glucocorticoid receptor-like (DNA-binding domain)"/>
    <property type="match status" value="1"/>
</dbReference>
<evidence type="ECO:0000313" key="13">
    <source>
        <dbReference type="Proteomes" id="UP001328107"/>
    </source>
</evidence>
<keyword evidence="6 9" id="KW-0238">DNA-binding</keyword>
<dbReference type="PROSITE" id="PS50157">
    <property type="entry name" value="ZINC_FINGER_C2H2_2"/>
    <property type="match status" value="2"/>
</dbReference>
<dbReference type="PROSITE" id="PS00028">
    <property type="entry name" value="ZINC_FINGER_C2H2_1"/>
    <property type="match status" value="2"/>
</dbReference>
<comment type="subcellular location">
    <subcellularLocation>
        <location evidence="1">Nucleus</location>
    </subcellularLocation>
</comment>
<evidence type="ECO:0000256" key="8">
    <source>
        <dbReference type="PROSITE-ProRule" id="PRU00042"/>
    </source>
</evidence>
<dbReference type="InterPro" id="IPR013087">
    <property type="entry name" value="Znf_C2H2_type"/>
</dbReference>
<evidence type="ECO:0000256" key="1">
    <source>
        <dbReference type="ARBA" id="ARBA00004123"/>
    </source>
</evidence>
<dbReference type="InterPro" id="IPR006612">
    <property type="entry name" value="THAP_Znf"/>
</dbReference>
<evidence type="ECO:0000256" key="6">
    <source>
        <dbReference type="ARBA" id="ARBA00023125"/>
    </source>
</evidence>
<comment type="caution">
    <text evidence="12">The sequence shown here is derived from an EMBL/GenBank/DDBJ whole genome shotgun (WGS) entry which is preliminary data.</text>
</comment>
<dbReference type="GO" id="GO:0003677">
    <property type="term" value="F:DNA binding"/>
    <property type="evidence" value="ECO:0007669"/>
    <property type="project" value="UniProtKB-UniRule"/>
</dbReference>
<feature type="non-terminal residue" evidence="12">
    <location>
        <position position="1"/>
    </location>
</feature>
<evidence type="ECO:0000256" key="7">
    <source>
        <dbReference type="ARBA" id="ARBA00023242"/>
    </source>
</evidence>
<keyword evidence="7" id="KW-0539">Nucleus</keyword>
<gene>
    <name evidence="12" type="ORF">PMAYCL1PPCAC_05023</name>
</gene>
<evidence type="ECO:0000259" key="11">
    <source>
        <dbReference type="PROSITE" id="PS50950"/>
    </source>
</evidence>
<dbReference type="AlphaFoldDB" id="A0AAN4ZA80"/>
<reference evidence="13" key="1">
    <citation type="submission" date="2022-10" db="EMBL/GenBank/DDBJ databases">
        <title>Genome assembly of Pristionchus species.</title>
        <authorList>
            <person name="Yoshida K."/>
            <person name="Sommer R.J."/>
        </authorList>
    </citation>
    <scope>NUCLEOTIDE SEQUENCE [LARGE SCALE GENOMIC DNA]</scope>
    <source>
        <strain evidence="13">RS5460</strain>
    </source>
</reference>
<evidence type="ECO:0008006" key="14">
    <source>
        <dbReference type="Google" id="ProtNLM"/>
    </source>
</evidence>
<dbReference type="GO" id="GO:0008270">
    <property type="term" value="F:zinc ion binding"/>
    <property type="evidence" value="ECO:0007669"/>
    <property type="project" value="UniProtKB-KW"/>
</dbReference>
<dbReference type="Pfam" id="PF05485">
    <property type="entry name" value="THAP"/>
    <property type="match status" value="1"/>
</dbReference>
<evidence type="ECO:0000256" key="3">
    <source>
        <dbReference type="ARBA" id="ARBA00022737"/>
    </source>
</evidence>
<dbReference type="PROSITE" id="PS50950">
    <property type="entry name" value="ZF_THAP"/>
    <property type="match status" value="1"/>
</dbReference>
<proteinExistence type="predicted"/>
<keyword evidence="2" id="KW-0479">Metal-binding</keyword>
<dbReference type="SMART" id="SM00355">
    <property type="entry name" value="ZnF_C2H2"/>
    <property type="match status" value="2"/>
</dbReference>
<feature type="domain" description="C2H2-type" evidence="10">
    <location>
        <begin position="219"/>
        <end position="242"/>
    </location>
</feature>
<feature type="domain" description="THAP-type" evidence="11">
    <location>
        <begin position="2"/>
        <end position="95"/>
    </location>
</feature>
<dbReference type="Gene3D" id="3.30.160.60">
    <property type="entry name" value="Classic Zinc Finger"/>
    <property type="match status" value="1"/>
</dbReference>
<dbReference type="SUPFAM" id="SSF57667">
    <property type="entry name" value="beta-beta-alpha zinc fingers"/>
    <property type="match status" value="1"/>
</dbReference>
<protein>
    <recommendedName>
        <fullName evidence="14">Zinc finger protein</fullName>
    </recommendedName>
</protein>
<feature type="domain" description="C2H2-type" evidence="10">
    <location>
        <begin position="177"/>
        <end position="204"/>
    </location>
</feature>
<evidence type="ECO:0000256" key="2">
    <source>
        <dbReference type="ARBA" id="ARBA00022723"/>
    </source>
</evidence>
<feature type="non-terminal residue" evidence="12">
    <location>
        <position position="242"/>
    </location>
</feature>
<organism evidence="12 13">
    <name type="scientific">Pristionchus mayeri</name>
    <dbReference type="NCBI Taxonomy" id="1317129"/>
    <lineage>
        <taxon>Eukaryota</taxon>
        <taxon>Metazoa</taxon>
        <taxon>Ecdysozoa</taxon>
        <taxon>Nematoda</taxon>
        <taxon>Chromadorea</taxon>
        <taxon>Rhabditida</taxon>
        <taxon>Rhabditina</taxon>
        <taxon>Diplogasteromorpha</taxon>
        <taxon>Diplogasteroidea</taxon>
        <taxon>Neodiplogasteridae</taxon>
        <taxon>Pristionchus</taxon>
    </lineage>
</organism>
<evidence type="ECO:0000259" key="10">
    <source>
        <dbReference type="PROSITE" id="PS50157"/>
    </source>
</evidence>
<sequence>GMKHYIRQCIVCNRFGTHKEMHVFPKNREKRKTYVEAVRSTPEGRTLLMKKIYRSTSKTNMDKHAFICSNHFSPSDFKHFAKHTCIKADAVPFFADTELNSGNVDLFQSTLDMSKDMKEEPMGIKDEPIDELDEIKQPIADIFCPSTGTSRPLEISTRTGVTSSDVSGAKHVNTWKFSCSECGRKFRKKGDLINHKYTHTSWYKACRKTKAKNANPTKFSCSKCGKKFISKGGFEYHMKNHA</sequence>
<evidence type="ECO:0000256" key="4">
    <source>
        <dbReference type="ARBA" id="ARBA00022771"/>
    </source>
</evidence>